<evidence type="ECO:0000259" key="5">
    <source>
        <dbReference type="Pfam" id="PF00534"/>
    </source>
</evidence>
<dbReference type="InterPro" id="IPR001296">
    <property type="entry name" value="Glyco_trans_1"/>
</dbReference>
<dbReference type="PANTHER" id="PTHR45825:SF11">
    <property type="entry name" value="ALPHA AMYLASE DOMAIN-CONTAINING PROTEIN"/>
    <property type="match status" value="1"/>
</dbReference>
<feature type="domain" description="Glycosyl transferase family 1" evidence="5">
    <location>
        <begin position="478"/>
        <end position="615"/>
    </location>
</feature>
<feature type="domain" description="Starch synthase catalytic" evidence="6">
    <location>
        <begin position="163"/>
        <end position="409"/>
    </location>
</feature>
<keyword evidence="8" id="KW-1185">Reference proteome</keyword>
<accession>A0A1L4D379</accession>
<dbReference type="AlphaFoldDB" id="A0A1L4D379"/>
<gene>
    <name evidence="7" type="ORF">AXG55_12360</name>
</gene>
<evidence type="ECO:0000313" key="7">
    <source>
        <dbReference type="EMBL" id="APJ04653.1"/>
    </source>
</evidence>
<comment type="catalytic activity">
    <reaction evidence="1">
        <text>[(1-&gt;4)-alpha-D-glucosyl](n) + ADP-alpha-D-glucose = [(1-&gt;4)-alpha-D-glucosyl](n+1) + ADP + H(+)</text>
        <dbReference type="Rhea" id="RHEA:18189"/>
        <dbReference type="Rhea" id="RHEA-COMP:9584"/>
        <dbReference type="Rhea" id="RHEA-COMP:9587"/>
        <dbReference type="ChEBI" id="CHEBI:15378"/>
        <dbReference type="ChEBI" id="CHEBI:15444"/>
        <dbReference type="ChEBI" id="CHEBI:57498"/>
        <dbReference type="ChEBI" id="CHEBI:456216"/>
        <dbReference type="EC" id="2.4.1.21"/>
    </reaction>
</comment>
<dbReference type="SUPFAM" id="SSF53756">
    <property type="entry name" value="UDP-Glycosyltransferase/glycogen phosphorylase"/>
    <property type="match status" value="1"/>
</dbReference>
<dbReference type="Proteomes" id="UP000184731">
    <property type="component" value="Chromosome"/>
</dbReference>
<dbReference type="Pfam" id="PF08323">
    <property type="entry name" value="Glyco_transf_5"/>
    <property type="match status" value="1"/>
</dbReference>
<dbReference type="RefSeq" id="WP_148698407.1">
    <property type="nucleotide sequence ID" value="NZ_CP017834.1"/>
</dbReference>
<organism evidence="7 8">
    <name type="scientific">Silvanigrella aquatica</name>
    <dbReference type="NCBI Taxonomy" id="1915309"/>
    <lineage>
        <taxon>Bacteria</taxon>
        <taxon>Pseudomonadati</taxon>
        <taxon>Bdellovibrionota</taxon>
        <taxon>Oligoflexia</taxon>
        <taxon>Silvanigrellales</taxon>
        <taxon>Silvanigrellaceae</taxon>
        <taxon>Silvanigrella</taxon>
    </lineage>
</organism>
<dbReference type="KEGG" id="saqi:AXG55_12360"/>
<dbReference type="Pfam" id="PF00534">
    <property type="entry name" value="Glycos_transf_1"/>
    <property type="match status" value="1"/>
</dbReference>
<evidence type="ECO:0000256" key="2">
    <source>
        <dbReference type="ARBA" id="ARBA00012588"/>
    </source>
</evidence>
<proteinExistence type="predicted"/>
<keyword evidence="3" id="KW-0328">Glycosyltransferase</keyword>
<dbReference type="PROSITE" id="PS51257">
    <property type="entry name" value="PROKAR_LIPOPROTEIN"/>
    <property type="match status" value="1"/>
</dbReference>
<evidence type="ECO:0000313" key="8">
    <source>
        <dbReference type="Proteomes" id="UP000184731"/>
    </source>
</evidence>
<dbReference type="GO" id="GO:0009011">
    <property type="term" value="F:alpha-1,4-glucan glucosyltransferase (ADP-glucose donor) activity"/>
    <property type="evidence" value="ECO:0007669"/>
    <property type="project" value="UniProtKB-EC"/>
</dbReference>
<evidence type="ECO:0000256" key="3">
    <source>
        <dbReference type="ARBA" id="ARBA00022676"/>
    </source>
</evidence>
<sequence length="709" mass="81978">MKIFNFFSQNLFKIFLLSIFLIFSCGKNNDIDGIKYMLQIISDKVKNNEKLLKVDEAIFIQFDDNYLFTFYHQIFEKRNESFLYAKIAFEVKDIIIRRYSSLNDREKKISIFNKLQFIKNNSFNKSAFYNLKCTIECNGELYLNNSKIQKENYFHKSNNKIVVLHISFEAPNARVGGIAEYLTGLTKAEKINNFNKSENIFEGRLLTPFYDFLKVKYLEKVNFIGFVPSYIDGKIVMSSIYQLEENKIVQYFIQPDFNYSNNKDKKGWEIFDVEEQAKLYHIAGSNDGWVYFSTASASFSVLYHGLNNDDNIDIIHVNGRNLALVNSLIIQKFNIKRNALGIKKIGIISTLHDTNETKLSISSQFYKRSGLLSKEKIKEVNLLIELIKNSNVVNIVSKTMMNETIKNKFWKNNEIAELLKMMKNNNLYIGINNGIFFDNYDVKSNLVLGKLSVEEDYSNYESKKREAKIMLFNKRIIGSNKKPLYLFVGRFVVEKGLDVLVSFAKDIVLNKGGQIVIMGNYGGKIIPQIIKELINISKDPIYHNLIKIYTNYENDQLEIMSESGVSKGKIIRFASDFTIVPSIQEAAGLVPIEALSMGSIVISSYLQGLKDQCTKPYGYLNSTNIINDINNFTCVPFERVENNSNLTFDNMNQSITHFLNEWNKLNQKEKTRIQIKLIQEAKSFDWNAKGGSLEQYIQEYKKINNLIEN</sequence>
<keyword evidence="4" id="KW-0808">Transferase</keyword>
<dbReference type="Gene3D" id="3.40.50.2000">
    <property type="entry name" value="Glycogen Phosphorylase B"/>
    <property type="match status" value="2"/>
</dbReference>
<dbReference type="InterPro" id="IPR013534">
    <property type="entry name" value="Starch_synth_cat_dom"/>
</dbReference>
<reference evidence="7 8" key="1">
    <citation type="submission" date="2016-10" db="EMBL/GenBank/DDBJ databases">
        <title>Silvanigrella aquatica sp. nov., isolated from a freshwater lake located in the Black Forest, Germany, description of Silvanigrellaceae fam. nov., Silvanigrellales ord. nov., reclassification of the order Bdellovibrionales in the class Oligoflexia, reclassification of the families Bacteriovoracaceae and Halobacteriovoraceae in the new order Bacteriovoracales ord. nov., and reclassification of the family Pseudobacteriovoracaceae in the order Oligoflexiales.</title>
        <authorList>
            <person name="Hahn M.W."/>
            <person name="Schmidt J."/>
            <person name="Koll U."/>
            <person name="Rohde M."/>
            <person name="Verbag S."/>
            <person name="Pitt A."/>
            <person name="Nakai R."/>
            <person name="Naganuma T."/>
            <person name="Lang E."/>
        </authorList>
    </citation>
    <scope>NUCLEOTIDE SEQUENCE [LARGE SCALE GENOMIC DNA]</scope>
    <source>
        <strain evidence="7 8">MWH-Nonnen-W8red</strain>
    </source>
</reference>
<dbReference type="OrthoDB" id="9808590at2"/>
<evidence type="ECO:0000259" key="6">
    <source>
        <dbReference type="Pfam" id="PF08323"/>
    </source>
</evidence>
<dbReference type="PANTHER" id="PTHR45825">
    <property type="entry name" value="GRANULE-BOUND STARCH SYNTHASE 1, CHLOROPLASTIC/AMYLOPLASTIC"/>
    <property type="match status" value="1"/>
</dbReference>
<name>A0A1L4D379_9BACT</name>
<dbReference type="STRING" id="1915309.AXG55_12360"/>
<dbReference type="EMBL" id="CP017834">
    <property type="protein sequence ID" value="APJ04653.1"/>
    <property type="molecule type" value="Genomic_DNA"/>
</dbReference>
<evidence type="ECO:0000256" key="1">
    <source>
        <dbReference type="ARBA" id="ARBA00001478"/>
    </source>
</evidence>
<evidence type="ECO:0000256" key="4">
    <source>
        <dbReference type="ARBA" id="ARBA00022679"/>
    </source>
</evidence>
<protein>
    <recommendedName>
        <fullName evidence="2">starch synthase</fullName>
        <ecNumber evidence="2">2.4.1.21</ecNumber>
    </recommendedName>
</protein>
<dbReference type="EC" id="2.4.1.21" evidence="2"/>